<name>A0ABW5N6V3_9FLAO</name>
<accession>A0ABW5N6V3</accession>
<evidence type="ECO:0000313" key="2">
    <source>
        <dbReference type="Proteomes" id="UP001597459"/>
    </source>
</evidence>
<sequence>MNMITLKKISILTLILTITLSFHKNYAQEKSFWSKVRFGGQIGIDFPNDSFSAIIAPSAVYDVNPYVSLGTGINFGYTNARNFKATNYGISLISLFYPLKELQISSEFEYTGVSKELELDGGNIKEDYWYPALFLGAGYRINGLSIGMRYDVLYNEDKSIYSTAFIPFVNVYF</sequence>
<dbReference type="EMBL" id="JBHULX010000004">
    <property type="protein sequence ID" value="MFD2590639.1"/>
    <property type="molecule type" value="Genomic_DNA"/>
</dbReference>
<organism evidence="1 2">
    <name type="scientific">Aquimarina hainanensis</name>
    <dbReference type="NCBI Taxonomy" id="1578017"/>
    <lineage>
        <taxon>Bacteria</taxon>
        <taxon>Pseudomonadati</taxon>
        <taxon>Bacteroidota</taxon>
        <taxon>Flavobacteriia</taxon>
        <taxon>Flavobacteriales</taxon>
        <taxon>Flavobacteriaceae</taxon>
        <taxon>Aquimarina</taxon>
    </lineage>
</organism>
<evidence type="ECO:0008006" key="3">
    <source>
        <dbReference type="Google" id="ProtNLM"/>
    </source>
</evidence>
<keyword evidence="2" id="KW-1185">Reference proteome</keyword>
<dbReference type="RefSeq" id="WP_254884120.1">
    <property type="nucleotide sequence ID" value="NZ_JBHSJV010000001.1"/>
</dbReference>
<proteinExistence type="predicted"/>
<comment type="caution">
    <text evidence="1">The sequence shown here is derived from an EMBL/GenBank/DDBJ whole genome shotgun (WGS) entry which is preliminary data.</text>
</comment>
<protein>
    <recommendedName>
        <fullName evidence="3">Alpha-ketoglutarate decarboxylase</fullName>
    </recommendedName>
</protein>
<dbReference type="Proteomes" id="UP001597459">
    <property type="component" value="Unassembled WGS sequence"/>
</dbReference>
<reference evidence="2" key="1">
    <citation type="journal article" date="2019" name="Int. J. Syst. Evol. Microbiol.">
        <title>The Global Catalogue of Microorganisms (GCM) 10K type strain sequencing project: providing services to taxonomists for standard genome sequencing and annotation.</title>
        <authorList>
            <consortium name="The Broad Institute Genomics Platform"/>
            <consortium name="The Broad Institute Genome Sequencing Center for Infectious Disease"/>
            <person name="Wu L."/>
            <person name="Ma J."/>
        </authorList>
    </citation>
    <scope>NUCLEOTIDE SEQUENCE [LARGE SCALE GENOMIC DNA]</scope>
    <source>
        <strain evidence="2">KCTC 42423</strain>
    </source>
</reference>
<evidence type="ECO:0000313" key="1">
    <source>
        <dbReference type="EMBL" id="MFD2590639.1"/>
    </source>
</evidence>
<gene>
    <name evidence="1" type="ORF">ACFSTE_07315</name>
</gene>